<accession>A0A0P0VM94</accession>
<reference evidence="1 2" key="3">
    <citation type="journal article" date="2013" name="Rice">
        <title>Improvement of the Oryza sativa Nipponbare reference genome using next generation sequence and optical map data.</title>
        <authorList>
            <person name="Kawahara Y."/>
            <person name="de la Bastide M."/>
            <person name="Hamilton J.P."/>
            <person name="Kanamori H."/>
            <person name="McCombie W.R."/>
            <person name="Ouyang S."/>
            <person name="Schwartz D.C."/>
            <person name="Tanaka T."/>
            <person name="Wu J."/>
            <person name="Zhou S."/>
            <person name="Childs K.L."/>
            <person name="Davidson R.M."/>
            <person name="Lin H."/>
            <person name="Quesada-Ocampo L."/>
            <person name="Vaillancourt B."/>
            <person name="Sakai H."/>
            <person name="Lee S.S."/>
            <person name="Kim J."/>
            <person name="Numa H."/>
            <person name="Itoh T."/>
            <person name="Buell C.R."/>
            <person name="Matsumoto T."/>
        </authorList>
    </citation>
    <scope>NUCLEOTIDE SEQUENCE [LARGE SCALE GENOMIC DNA]</scope>
    <source>
        <strain evidence="2">cv. Nipponbare</strain>
    </source>
</reference>
<gene>
    <name evidence="1" type="ordered locus">Os02g0637800</name>
    <name evidence="1" type="ORF">OSNPB_020637800</name>
</gene>
<dbReference type="Gramene" id="Os02t0637800-01">
    <property type="protein sequence ID" value="Os02t0637800-01"/>
    <property type="gene ID" value="Os02g0637800"/>
</dbReference>
<dbReference type="AlphaFoldDB" id="A0A0P0VM94"/>
<keyword evidence="2" id="KW-1185">Reference proteome</keyword>
<reference evidence="2" key="1">
    <citation type="journal article" date="2005" name="Nature">
        <title>The map-based sequence of the rice genome.</title>
        <authorList>
            <consortium name="International rice genome sequencing project (IRGSP)"/>
            <person name="Matsumoto T."/>
            <person name="Wu J."/>
            <person name="Kanamori H."/>
            <person name="Katayose Y."/>
            <person name="Fujisawa M."/>
            <person name="Namiki N."/>
            <person name="Mizuno H."/>
            <person name="Yamamoto K."/>
            <person name="Antonio B.A."/>
            <person name="Baba T."/>
            <person name="Sakata K."/>
            <person name="Nagamura Y."/>
            <person name="Aoki H."/>
            <person name="Arikawa K."/>
            <person name="Arita K."/>
            <person name="Bito T."/>
            <person name="Chiden Y."/>
            <person name="Fujitsuka N."/>
            <person name="Fukunaka R."/>
            <person name="Hamada M."/>
            <person name="Harada C."/>
            <person name="Hayashi A."/>
            <person name="Hijishita S."/>
            <person name="Honda M."/>
            <person name="Hosokawa S."/>
            <person name="Ichikawa Y."/>
            <person name="Idonuma A."/>
            <person name="Iijima M."/>
            <person name="Ikeda M."/>
            <person name="Ikeno M."/>
            <person name="Ito K."/>
            <person name="Ito S."/>
            <person name="Ito T."/>
            <person name="Ito Y."/>
            <person name="Ito Y."/>
            <person name="Iwabuchi A."/>
            <person name="Kamiya K."/>
            <person name="Karasawa W."/>
            <person name="Kurita K."/>
            <person name="Katagiri S."/>
            <person name="Kikuta A."/>
            <person name="Kobayashi H."/>
            <person name="Kobayashi N."/>
            <person name="Machita K."/>
            <person name="Maehara T."/>
            <person name="Masukawa M."/>
            <person name="Mizubayashi T."/>
            <person name="Mukai Y."/>
            <person name="Nagasaki H."/>
            <person name="Nagata Y."/>
            <person name="Naito S."/>
            <person name="Nakashima M."/>
            <person name="Nakama Y."/>
            <person name="Nakamichi Y."/>
            <person name="Nakamura M."/>
            <person name="Meguro A."/>
            <person name="Negishi M."/>
            <person name="Ohta I."/>
            <person name="Ohta T."/>
            <person name="Okamoto M."/>
            <person name="Ono N."/>
            <person name="Saji S."/>
            <person name="Sakaguchi M."/>
            <person name="Sakai K."/>
            <person name="Shibata M."/>
            <person name="Shimokawa T."/>
            <person name="Song J."/>
            <person name="Takazaki Y."/>
            <person name="Terasawa K."/>
            <person name="Tsugane M."/>
            <person name="Tsuji K."/>
            <person name="Ueda S."/>
            <person name="Waki K."/>
            <person name="Yamagata H."/>
            <person name="Yamamoto M."/>
            <person name="Yamamoto S."/>
            <person name="Yamane H."/>
            <person name="Yoshiki S."/>
            <person name="Yoshihara R."/>
            <person name="Yukawa K."/>
            <person name="Zhong H."/>
            <person name="Yano M."/>
            <person name="Yuan Q."/>
            <person name="Ouyang S."/>
            <person name="Liu J."/>
            <person name="Jones K.M."/>
            <person name="Gansberger K."/>
            <person name="Moffat K."/>
            <person name="Hill J."/>
            <person name="Bera J."/>
            <person name="Fadrosh D."/>
            <person name="Jin S."/>
            <person name="Johri S."/>
            <person name="Kim M."/>
            <person name="Overton L."/>
            <person name="Reardon M."/>
            <person name="Tsitrin T."/>
            <person name="Vuong H."/>
            <person name="Weaver B."/>
            <person name="Ciecko A."/>
            <person name="Tallon L."/>
            <person name="Jackson J."/>
            <person name="Pai G."/>
            <person name="Aken S.V."/>
            <person name="Utterback T."/>
            <person name="Reidmuller S."/>
            <person name="Feldblyum T."/>
            <person name="Hsiao J."/>
            <person name="Zismann V."/>
            <person name="Iobst S."/>
            <person name="de Vazeille A.R."/>
            <person name="Buell C.R."/>
            <person name="Ying K."/>
            <person name="Li Y."/>
            <person name="Lu T."/>
            <person name="Huang Y."/>
            <person name="Zhao Q."/>
            <person name="Feng Q."/>
            <person name="Zhang L."/>
            <person name="Zhu J."/>
            <person name="Weng Q."/>
            <person name="Mu J."/>
            <person name="Lu Y."/>
            <person name="Fan D."/>
            <person name="Liu Y."/>
            <person name="Guan J."/>
            <person name="Zhang Y."/>
            <person name="Yu S."/>
            <person name="Liu X."/>
            <person name="Zhang Y."/>
            <person name="Hong G."/>
            <person name="Han B."/>
            <person name="Choisne N."/>
            <person name="Demange N."/>
            <person name="Orjeda G."/>
            <person name="Samain S."/>
            <person name="Cattolico L."/>
            <person name="Pelletier E."/>
            <person name="Couloux A."/>
            <person name="Segurens B."/>
            <person name="Wincker P."/>
            <person name="D'Hont A."/>
            <person name="Scarpelli C."/>
            <person name="Weissenbach J."/>
            <person name="Salanoubat M."/>
            <person name="Quetier F."/>
            <person name="Yu Y."/>
            <person name="Kim H.R."/>
            <person name="Rambo T."/>
            <person name="Currie J."/>
            <person name="Collura K."/>
            <person name="Luo M."/>
            <person name="Yang T."/>
            <person name="Ammiraju J.S.S."/>
            <person name="Engler F."/>
            <person name="Soderlund C."/>
            <person name="Wing R.A."/>
            <person name="Palmer L.E."/>
            <person name="de la Bastide M."/>
            <person name="Spiegel L."/>
            <person name="Nascimento L."/>
            <person name="Zutavern T."/>
            <person name="O'Shaughnessy A."/>
            <person name="Dike S."/>
            <person name="Dedhia N."/>
            <person name="Preston R."/>
            <person name="Balija V."/>
            <person name="McCombie W.R."/>
            <person name="Chow T."/>
            <person name="Chen H."/>
            <person name="Chung M."/>
            <person name="Chen C."/>
            <person name="Shaw J."/>
            <person name="Wu H."/>
            <person name="Hsiao K."/>
            <person name="Chao Y."/>
            <person name="Chu M."/>
            <person name="Cheng C."/>
            <person name="Hour A."/>
            <person name="Lee P."/>
            <person name="Lin S."/>
            <person name="Lin Y."/>
            <person name="Liou J."/>
            <person name="Liu S."/>
            <person name="Hsing Y."/>
            <person name="Raghuvanshi S."/>
            <person name="Mohanty A."/>
            <person name="Bharti A.K."/>
            <person name="Gaur A."/>
            <person name="Gupta V."/>
            <person name="Kumar D."/>
            <person name="Ravi V."/>
            <person name="Vij S."/>
            <person name="Kapur A."/>
            <person name="Khurana P."/>
            <person name="Khurana P."/>
            <person name="Khurana J.P."/>
            <person name="Tyagi A.K."/>
            <person name="Gaikwad K."/>
            <person name="Singh A."/>
            <person name="Dalal V."/>
            <person name="Srivastava S."/>
            <person name="Dixit A."/>
            <person name="Pal A.K."/>
            <person name="Ghazi I.A."/>
            <person name="Yadav M."/>
            <person name="Pandit A."/>
            <person name="Bhargava A."/>
            <person name="Sureshbabu K."/>
            <person name="Batra K."/>
            <person name="Sharma T.R."/>
            <person name="Mohapatra T."/>
            <person name="Singh N.K."/>
            <person name="Messing J."/>
            <person name="Nelson A.B."/>
            <person name="Fuks G."/>
            <person name="Kavchok S."/>
            <person name="Keizer G."/>
            <person name="Linton E."/>
            <person name="Llaca V."/>
            <person name="Song R."/>
            <person name="Tanyolac B."/>
            <person name="Young S."/>
            <person name="Ho-Il K."/>
            <person name="Hahn J.H."/>
            <person name="Sangsakoo G."/>
            <person name="Vanavichit A."/>
            <person name="de Mattos Luiz.A.T."/>
            <person name="Zimmer P.D."/>
            <person name="Malone G."/>
            <person name="Dellagostin O."/>
            <person name="de Oliveira A.C."/>
            <person name="Bevan M."/>
            <person name="Bancroft I."/>
            <person name="Minx P."/>
            <person name="Cordum H."/>
            <person name="Wilson R."/>
            <person name="Cheng Z."/>
            <person name="Jin W."/>
            <person name="Jiang J."/>
            <person name="Leong S.A."/>
            <person name="Iwama H."/>
            <person name="Gojobori T."/>
            <person name="Itoh T."/>
            <person name="Niimura Y."/>
            <person name="Fujii Y."/>
            <person name="Habara T."/>
            <person name="Sakai H."/>
            <person name="Sato Y."/>
            <person name="Wilson G."/>
            <person name="Kumar K."/>
            <person name="McCouch S."/>
            <person name="Juretic N."/>
            <person name="Hoen D."/>
            <person name="Wright S."/>
            <person name="Bruskiewich R."/>
            <person name="Bureau T."/>
            <person name="Miyao A."/>
            <person name="Hirochika H."/>
            <person name="Nishikawa T."/>
            <person name="Kadowaki K."/>
            <person name="Sugiura M."/>
            <person name="Burr B."/>
            <person name="Sasaki T."/>
        </authorList>
    </citation>
    <scope>NUCLEOTIDE SEQUENCE [LARGE SCALE GENOMIC DNA]</scope>
    <source>
        <strain evidence="2">cv. Nipponbare</strain>
    </source>
</reference>
<evidence type="ECO:0000313" key="2">
    <source>
        <dbReference type="Proteomes" id="UP000059680"/>
    </source>
</evidence>
<evidence type="ECO:0000313" key="1">
    <source>
        <dbReference type="EMBL" id="BAS79952.1"/>
    </source>
</evidence>
<protein>
    <submittedName>
        <fullName evidence="1">Os02g0637800 protein</fullName>
    </submittedName>
</protein>
<reference evidence="1 2" key="2">
    <citation type="journal article" date="2013" name="Plant Cell Physiol.">
        <title>Rice Annotation Project Database (RAP-DB): an integrative and interactive database for rice genomics.</title>
        <authorList>
            <person name="Sakai H."/>
            <person name="Lee S.S."/>
            <person name="Tanaka T."/>
            <person name="Numa H."/>
            <person name="Kim J."/>
            <person name="Kawahara Y."/>
            <person name="Wakimoto H."/>
            <person name="Yang C.C."/>
            <person name="Iwamoto M."/>
            <person name="Abe T."/>
            <person name="Yamada Y."/>
            <person name="Muto A."/>
            <person name="Inokuchi H."/>
            <person name="Ikemura T."/>
            <person name="Matsumoto T."/>
            <person name="Sasaki T."/>
            <person name="Itoh T."/>
        </authorList>
    </citation>
    <scope>NUCLEOTIDE SEQUENCE [LARGE SCALE GENOMIC DNA]</scope>
    <source>
        <strain evidence="2">cv. Nipponbare</strain>
    </source>
</reference>
<dbReference type="Proteomes" id="UP000059680">
    <property type="component" value="Chromosome 2"/>
</dbReference>
<organism evidence="1 2">
    <name type="scientific">Oryza sativa subsp. japonica</name>
    <name type="common">Rice</name>
    <dbReference type="NCBI Taxonomy" id="39947"/>
    <lineage>
        <taxon>Eukaryota</taxon>
        <taxon>Viridiplantae</taxon>
        <taxon>Streptophyta</taxon>
        <taxon>Embryophyta</taxon>
        <taxon>Tracheophyta</taxon>
        <taxon>Spermatophyta</taxon>
        <taxon>Magnoliopsida</taxon>
        <taxon>Liliopsida</taxon>
        <taxon>Poales</taxon>
        <taxon>Poaceae</taxon>
        <taxon>BOP clade</taxon>
        <taxon>Oryzoideae</taxon>
        <taxon>Oryzeae</taxon>
        <taxon>Oryzinae</taxon>
        <taxon>Oryza</taxon>
        <taxon>Oryza sativa</taxon>
    </lineage>
</organism>
<dbReference type="ExpressionAtlas" id="A0A0P0VM94">
    <property type="expression patterns" value="baseline and differential"/>
</dbReference>
<dbReference type="EMBL" id="AP014958">
    <property type="protein sequence ID" value="BAS79952.1"/>
    <property type="molecule type" value="Genomic_DNA"/>
</dbReference>
<evidence type="ECO:0007829" key="3">
    <source>
        <dbReference type="PeptideAtlas" id="A0A0P0VM94"/>
    </source>
</evidence>
<keyword evidence="3" id="KW-1267">Proteomics identification</keyword>
<name>A0A0P0VM94_ORYSJ</name>
<sequence length="78" mass="8062">MGIVETWMREKPIRTFLAQLSTRRAAAGAAALLASSSAAAASADGEPGDRSIPQLSSIANSVVSRCSRSEGGQQNTNK</sequence>
<proteinExistence type="evidence at protein level"/>